<dbReference type="GO" id="GO:0055085">
    <property type="term" value="P:transmembrane transport"/>
    <property type="evidence" value="ECO:0007669"/>
    <property type="project" value="InterPro"/>
</dbReference>
<evidence type="ECO:0000313" key="9">
    <source>
        <dbReference type="EMBL" id="ABG61964.1"/>
    </source>
</evidence>
<evidence type="ECO:0000256" key="5">
    <source>
        <dbReference type="ARBA" id="ARBA00022989"/>
    </source>
</evidence>
<evidence type="ECO:0000256" key="2">
    <source>
        <dbReference type="ARBA" id="ARBA00022448"/>
    </source>
</evidence>
<evidence type="ECO:0000256" key="1">
    <source>
        <dbReference type="ARBA" id="ARBA00004651"/>
    </source>
</evidence>
<dbReference type="GO" id="GO:0005886">
    <property type="term" value="C:plasma membrane"/>
    <property type="evidence" value="ECO:0007669"/>
    <property type="project" value="UniProtKB-SubCell"/>
</dbReference>
<dbReference type="PANTHER" id="PTHR43163">
    <property type="entry name" value="DIPEPTIDE TRANSPORT SYSTEM PERMEASE PROTEIN DPPB-RELATED"/>
    <property type="match status" value="1"/>
</dbReference>
<name>Q11KW1_CHESB</name>
<dbReference type="EMBL" id="CP000390">
    <property type="protein sequence ID" value="ABG61964.1"/>
    <property type="molecule type" value="Genomic_DNA"/>
</dbReference>
<keyword evidence="4 7" id="KW-0812">Transmembrane</keyword>
<evidence type="ECO:0000256" key="6">
    <source>
        <dbReference type="ARBA" id="ARBA00023136"/>
    </source>
</evidence>
<dbReference type="AlphaFoldDB" id="Q11KW1"/>
<dbReference type="Pfam" id="PF00528">
    <property type="entry name" value="BPD_transp_1"/>
    <property type="match status" value="1"/>
</dbReference>
<organism evidence="9">
    <name type="scientific">Chelativorans sp. (strain BNC1)</name>
    <dbReference type="NCBI Taxonomy" id="266779"/>
    <lineage>
        <taxon>Bacteria</taxon>
        <taxon>Pseudomonadati</taxon>
        <taxon>Pseudomonadota</taxon>
        <taxon>Alphaproteobacteria</taxon>
        <taxon>Hyphomicrobiales</taxon>
        <taxon>Phyllobacteriaceae</taxon>
        <taxon>Chelativorans</taxon>
    </lineage>
</organism>
<dbReference type="InterPro" id="IPR045621">
    <property type="entry name" value="BPD_transp_1_N"/>
</dbReference>
<protein>
    <submittedName>
        <fullName evidence="9">Binding-protein-dependent transport systems inner membrane component</fullName>
    </submittedName>
</protein>
<dbReference type="Pfam" id="PF19300">
    <property type="entry name" value="BPD_transp_1_N"/>
    <property type="match status" value="1"/>
</dbReference>
<dbReference type="InterPro" id="IPR035906">
    <property type="entry name" value="MetI-like_sf"/>
</dbReference>
<evidence type="ECO:0000256" key="3">
    <source>
        <dbReference type="ARBA" id="ARBA00022475"/>
    </source>
</evidence>
<evidence type="ECO:0000256" key="7">
    <source>
        <dbReference type="RuleBase" id="RU363032"/>
    </source>
</evidence>
<feature type="domain" description="ABC transmembrane type-1" evidence="8">
    <location>
        <begin position="99"/>
        <end position="311"/>
    </location>
</feature>
<accession>Q11KW1</accession>
<dbReference type="InterPro" id="IPR000515">
    <property type="entry name" value="MetI-like"/>
</dbReference>
<reference evidence="9" key="1">
    <citation type="submission" date="2006-06" db="EMBL/GenBank/DDBJ databases">
        <title>Complete sequence of chromosome of Chelativorans sp. BNC1.</title>
        <authorList>
            <consortium name="US DOE Joint Genome Institute"/>
            <person name="Copeland A."/>
            <person name="Lucas S."/>
            <person name="Lapidus A."/>
            <person name="Barry K."/>
            <person name="Detter J.C."/>
            <person name="Glavina del Rio T."/>
            <person name="Hammon N."/>
            <person name="Israni S."/>
            <person name="Dalin E."/>
            <person name="Tice H."/>
            <person name="Pitluck S."/>
            <person name="Chertkov O."/>
            <person name="Brettin T."/>
            <person name="Bruce D."/>
            <person name="Han C."/>
            <person name="Tapia R."/>
            <person name="Gilna P."/>
            <person name="Schmutz J."/>
            <person name="Larimer F."/>
            <person name="Land M."/>
            <person name="Hauser L."/>
            <person name="Kyrpides N."/>
            <person name="Mikhailova N."/>
            <person name="Richardson P."/>
        </authorList>
    </citation>
    <scope>NUCLEOTIDE SEQUENCE</scope>
    <source>
        <strain evidence="9">BNC1</strain>
    </source>
</reference>
<keyword evidence="2 7" id="KW-0813">Transport</keyword>
<feature type="transmembrane region" description="Helical" evidence="7">
    <location>
        <begin position="12"/>
        <end position="32"/>
    </location>
</feature>
<keyword evidence="6 7" id="KW-0472">Membrane</keyword>
<comment type="subcellular location">
    <subcellularLocation>
        <location evidence="1 7">Cell membrane</location>
        <topology evidence="1 7">Multi-pass membrane protein</topology>
    </subcellularLocation>
</comment>
<feature type="transmembrane region" description="Helical" evidence="7">
    <location>
        <begin position="290"/>
        <end position="314"/>
    </location>
</feature>
<feature type="transmembrane region" description="Helical" evidence="7">
    <location>
        <begin position="135"/>
        <end position="161"/>
    </location>
</feature>
<keyword evidence="3" id="KW-1003">Cell membrane</keyword>
<dbReference type="OrthoDB" id="9805855at2"/>
<dbReference type="CDD" id="cd06261">
    <property type="entry name" value="TM_PBP2"/>
    <property type="match status" value="1"/>
</dbReference>
<dbReference type="HOGENOM" id="CLU_036879_0_0_5"/>
<proteinExistence type="inferred from homology"/>
<dbReference type="Gene3D" id="1.10.3720.10">
    <property type="entry name" value="MetI-like"/>
    <property type="match status" value="1"/>
</dbReference>
<gene>
    <name evidence="9" type="ordered locus">Meso_0562</name>
</gene>
<evidence type="ECO:0000259" key="8">
    <source>
        <dbReference type="PROSITE" id="PS50928"/>
    </source>
</evidence>
<evidence type="ECO:0000256" key="4">
    <source>
        <dbReference type="ARBA" id="ARBA00022692"/>
    </source>
</evidence>
<dbReference type="STRING" id="266779.Meso_0562"/>
<dbReference type="KEGG" id="mes:Meso_0562"/>
<dbReference type="eggNOG" id="COG0601">
    <property type="taxonomic scope" value="Bacteria"/>
</dbReference>
<dbReference type="PANTHER" id="PTHR43163:SF9">
    <property type="entry name" value="ABC TRANSPORTER PERMEASE PROTEIN"/>
    <property type="match status" value="1"/>
</dbReference>
<comment type="similarity">
    <text evidence="7">Belongs to the binding-protein-dependent transport system permease family.</text>
</comment>
<feature type="transmembrane region" description="Helical" evidence="7">
    <location>
        <begin position="181"/>
        <end position="202"/>
    </location>
</feature>
<feature type="transmembrane region" description="Helical" evidence="7">
    <location>
        <begin position="101"/>
        <end position="123"/>
    </location>
</feature>
<dbReference type="PROSITE" id="PS50928">
    <property type="entry name" value="ABC_TM1"/>
    <property type="match status" value="1"/>
</dbReference>
<sequence length="322" mass="35060">MQFLGYVSWRLLKAAALLVAVISLNFLLIRMVPGDPATVIAGESGMADADFVARIREIYGLDQPLLVQLKTYLVNTLSLDFGHSYRLQTDVLALIIERLPATIALTGAAFIFSLVVGVSLGVIAGSRPGSKVDVAIQFVSVALYSVPVFWIGLMLILVFSLKLHWLPASGTGFEYGQIPGVLEFLSHLLLPMITLSLFYIAVYIRLARTSVVDVTHQDFVRTAKSKGLPSAFILRKHVLPNAILPVVTMAALQAGHLVSGSIAVETIFAWPGIGRLGYEALVQRDYNMLLGVFLVTATMVVLLNLVADVLYVVVDPRIELVR</sequence>
<keyword evidence="5 7" id="KW-1133">Transmembrane helix</keyword>
<dbReference type="SUPFAM" id="SSF161098">
    <property type="entry name" value="MetI-like"/>
    <property type="match status" value="1"/>
</dbReference>